<dbReference type="RefSeq" id="WP_310575425.1">
    <property type="nucleotide sequence ID" value="NZ_JAVKPK010000019.1"/>
</dbReference>
<dbReference type="EMBL" id="JAVKPK010000019">
    <property type="protein sequence ID" value="MDR7665398.1"/>
    <property type="molecule type" value="Genomic_DNA"/>
</dbReference>
<gene>
    <name evidence="1" type="ORF">RG963_06290</name>
</gene>
<evidence type="ECO:0000313" key="2">
    <source>
        <dbReference type="Proteomes" id="UP001246244"/>
    </source>
</evidence>
<evidence type="ECO:0000313" key="1">
    <source>
        <dbReference type="EMBL" id="MDR7665398.1"/>
    </source>
</evidence>
<dbReference type="Proteomes" id="UP001246244">
    <property type="component" value="Unassembled WGS sequence"/>
</dbReference>
<accession>A0ABU2D089</accession>
<reference evidence="2" key="1">
    <citation type="submission" date="2023-07" db="EMBL/GenBank/DDBJ databases">
        <title>Whole-genome sequencing of a new Methanosarcina sp. Z-7115.</title>
        <authorList>
            <person name="Zhilina T.N."/>
            <person name="Merkel A.Y."/>
        </authorList>
    </citation>
    <scope>NUCLEOTIDE SEQUENCE [LARGE SCALE GENOMIC DNA]</scope>
    <source>
        <strain evidence="2">Z-7115</strain>
    </source>
</reference>
<organism evidence="1 2">
    <name type="scientific">Methanosarcina baikalica</name>
    <dbReference type="NCBI Taxonomy" id="3073890"/>
    <lineage>
        <taxon>Archaea</taxon>
        <taxon>Methanobacteriati</taxon>
        <taxon>Methanobacteriota</taxon>
        <taxon>Stenosarchaea group</taxon>
        <taxon>Methanomicrobia</taxon>
        <taxon>Methanosarcinales</taxon>
        <taxon>Methanosarcinaceae</taxon>
        <taxon>Methanosarcina</taxon>
    </lineage>
</organism>
<proteinExistence type="predicted"/>
<sequence>MNINIKMLSYKICSFNIVTFLSKKQLECILQENDTAALKMTAGYSIENSSLGKIPDKKETLEG</sequence>
<evidence type="ECO:0008006" key="3">
    <source>
        <dbReference type="Google" id="ProtNLM"/>
    </source>
</evidence>
<protein>
    <recommendedName>
        <fullName evidence="3">Mobile element protein</fullName>
    </recommendedName>
</protein>
<keyword evidence="2" id="KW-1185">Reference proteome</keyword>
<name>A0ABU2D089_9EURY</name>
<comment type="caution">
    <text evidence="1">The sequence shown here is derived from an EMBL/GenBank/DDBJ whole genome shotgun (WGS) entry which is preliminary data.</text>
</comment>